<dbReference type="GO" id="GO:0006108">
    <property type="term" value="P:malate metabolic process"/>
    <property type="evidence" value="ECO:0007669"/>
    <property type="project" value="TreeGrafter"/>
</dbReference>
<dbReference type="CDD" id="cd01362">
    <property type="entry name" value="Fumarase_classII"/>
    <property type="match status" value="1"/>
</dbReference>
<evidence type="ECO:0000259" key="6">
    <source>
        <dbReference type="Pfam" id="PF10415"/>
    </source>
</evidence>
<comment type="pathway">
    <text evidence="4">Carbohydrate metabolism; tricarboxylic acid cycle; (S)-malate from fumarate: step 1/1.</text>
</comment>
<comment type="miscellaneous">
    <text evidence="4">There are 2 substrate-binding sites: the catalytic A site, and the non-catalytic B site that may play a role in the transfer of substrate or product between the active site and the solvent. Alternatively, the B site may bind allosteric effectors.</text>
</comment>
<dbReference type="GO" id="GO:0006099">
    <property type="term" value="P:tricarboxylic acid cycle"/>
    <property type="evidence" value="ECO:0007669"/>
    <property type="project" value="UniProtKB-UniRule"/>
</dbReference>
<dbReference type="Proteomes" id="UP001144204">
    <property type="component" value="Unassembled WGS sequence"/>
</dbReference>
<name>A0A9W6B0S1_9LACO</name>
<keyword evidence="8" id="KW-1185">Reference proteome</keyword>
<dbReference type="PANTHER" id="PTHR11444:SF1">
    <property type="entry name" value="FUMARATE HYDRATASE, MITOCHONDRIAL"/>
    <property type="match status" value="1"/>
</dbReference>
<comment type="catalytic activity">
    <reaction evidence="4">
        <text>(S)-malate = fumarate + H2O</text>
        <dbReference type="Rhea" id="RHEA:12460"/>
        <dbReference type="ChEBI" id="CHEBI:15377"/>
        <dbReference type="ChEBI" id="CHEBI:15589"/>
        <dbReference type="ChEBI" id="CHEBI:29806"/>
        <dbReference type="EC" id="4.2.1.2"/>
    </reaction>
</comment>
<reference evidence="7" key="2">
    <citation type="journal article" date="2023" name="PLoS ONE">
        <title>Philodulcilactobacillus myokoensis gen. nov., sp. nov., a fructophilic, acidophilic, and agar-phobic lactic acid bacterium isolated from fermented vegetable extracts.</title>
        <authorList>
            <person name="Kouya T."/>
            <person name="Ishiyama Y."/>
            <person name="Ohashi S."/>
            <person name="Kumakubo R."/>
            <person name="Yamazaki T."/>
            <person name="Otaki T."/>
        </authorList>
    </citation>
    <scope>NUCLEOTIDE SEQUENCE</scope>
    <source>
        <strain evidence="7">WR16-4</strain>
    </source>
</reference>
<dbReference type="Pfam" id="PF00206">
    <property type="entry name" value="Lyase_1"/>
    <property type="match status" value="1"/>
</dbReference>
<comment type="caution">
    <text evidence="7">The sequence shown here is derived from an EMBL/GenBank/DDBJ whole genome shotgun (WGS) entry which is preliminary data.</text>
</comment>
<accession>A0A9W6B0S1</accession>
<dbReference type="PROSITE" id="PS00163">
    <property type="entry name" value="FUMARATE_LYASES"/>
    <property type="match status" value="1"/>
</dbReference>
<comment type="function">
    <text evidence="4">Involved in the TCA cycle. Catalyzes the stereospecific interconversion of fumarate to L-malate.</text>
</comment>
<dbReference type="Gene3D" id="1.20.200.10">
    <property type="entry name" value="Fumarase/aspartase (Central domain)"/>
    <property type="match status" value="1"/>
</dbReference>
<dbReference type="Gene3D" id="1.10.275.10">
    <property type="entry name" value="Fumarase/aspartase (N-terminal domain)"/>
    <property type="match status" value="1"/>
</dbReference>
<feature type="binding site" evidence="4">
    <location>
        <begin position="98"/>
        <end position="100"/>
    </location>
    <ligand>
        <name>substrate</name>
    </ligand>
</feature>
<dbReference type="AlphaFoldDB" id="A0A9W6B0S1"/>
<dbReference type="PANTHER" id="PTHR11444">
    <property type="entry name" value="ASPARTATEAMMONIA/ARGININOSUCCINATE/ADENYLOSUCCINATE LYASE"/>
    <property type="match status" value="1"/>
</dbReference>
<dbReference type="GO" id="GO:0008797">
    <property type="term" value="F:aspartate ammonia-lyase activity"/>
    <property type="evidence" value="ECO:0007669"/>
    <property type="project" value="UniProtKB-EC"/>
</dbReference>
<evidence type="ECO:0000313" key="7">
    <source>
        <dbReference type="EMBL" id="GLB46426.1"/>
    </source>
</evidence>
<dbReference type="InterPro" id="IPR020557">
    <property type="entry name" value="Fumarate_lyase_CS"/>
</dbReference>
<dbReference type="GO" id="GO:0004333">
    <property type="term" value="F:fumarate hydratase activity"/>
    <property type="evidence" value="ECO:0007669"/>
    <property type="project" value="UniProtKB-UniRule"/>
</dbReference>
<feature type="binding site" evidence="4">
    <location>
        <begin position="318"/>
        <end position="320"/>
    </location>
    <ligand>
        <name>substrate</name>
    </ligand>
</feature>
<dbReference type="PRINTS" id="PR00149">
    <property type="entry name" value="FUMRATELYASE"/>
</dbReference>
<feature type="domain" description="Fumarate lyase N-terminal" evidence="5">
    <location>
        <begin position="13"/>
        <end position="336"/>
    </location>
</feature>
<evidence type="ECO:0000259" key="5">
    <source>
        <dbReference type="Pfam" id="PF00206"/>
    </source>
</evidence>
<feature type="binding site" evidence="4">
    <location>
        <position position="313"/>
    </location>
    <ligand>
        <name>substrate</name>
    </ligand>
</feature>
<gene>
    <name evidence="7" type="primary">fum</name>
    <name evidence="4" type="synonym">fumC</name>
    <name evidence="7" type="ORF">WR164_04050</name>
</gene>
<keyword evidence="4" id="KW-0963">Cytoplasm</keyword>
<keyword evidence="4" id="KW-0816">Tricarboxylic acid cycle</keyword>
<feature type="active site" evidence="4">
    <location>
        <position position="312"/>
    </location>
</feature>
<evidence type="ECO:0000313" key="8">
    <source>
        <dbReference type="Proteomes" id="UP001144204"/>
    </source>
</evidence>
<dbReference type="InterPro" id="IPR024083">
    <property type="entry name" value="Fumarase/histidase_N"/>
</dbReference>
<feature type="active site" description="Proton donor/acceptor" evidence="4">
    <location>
        <position position="182"/>
    </location>
</feature>
<dbReference type="GO" id="GO:0005737">
    <property type="term" value="C:cytoplasm"/>
    <property type="evidence" value="ECO:0007669"/>
    <property type="project" value="UniProtKB-SubCell"/>
</dbReference>
<dbReference type="FunFam" id="1.20.200.10:FF:000001">
    <property type="entry name" value="Fumarate hydratase, mitochondrial"/>
    <property type="match status" value="1"/>
</dbReference>
<reference evidence="7" key="1">
    <citation type="submission" date="2022-07" db="EMBL/GenBank/DDBJ databases">
        <authorList>
            <person name="Kouya T."/>
            <person name="Ishiyama Y."/>
        </authorList>
    </citation>
    <scope>NUCLEOTIDE SEQUENCE</scope>
    <source>
        <strain evidence="7">WR16-4</strain>
    </source>
</reference>
<feature type="binding site" evidence="4">
    <location>
        <begin position="134"/>
        <end position="136"/>
    </location>
    <ligand>
        <name>substrate</name>
    </ligand>
</feature>
<feature type="binding site" evidence="4">
    <location>
        <position position="181"/>
    </location>
    <ligand>
        <name>substrate</name>
    </ligand>
</feature>
<comment type="similarity">
    <text evidence="2 4">Belongs to the class-II fumarase/aspartase family. Fumarase subfamily.</text>
</comment>
<comment type="catalytic activity">
    <reaction evidence="1">
        <text>L-aspartate = fumarate + NH4(+)</text>
        <dbReference type="Rhea" id="RHEA:16601"/>
        <dbReference type="ChEBI" id="CHEBI:28938"/>
        <dbReference type="ChEBI" id="CHEBI:29806"/>
        <dbReference type="ChEBI" id="CHEBI:29991"/>
        <dbReference type="EC" id="4.3.1.1"/>
    </reaction>
</comment>
<dbReference type="GO" id="GO:0006106">
    <property type="term" value="P:fumarate metabolic process"/>
    <property type="evidence" value="ECO:0007669"/>
    <property type="project" value="InterPro"/>
</dbReference>
<dbReference type="HAMAP" id="MF_00743">
    <property type="entry name" value="FumaraseC"/>
    <property type="match status" value="1"/>
</dbReference>
<evidence type="ECO:0000256" key="2">
    <source>
        <dbReference type="ARBA" id="ARBA00009084"/>
    </source>
</evidence>
<comment type="subunit">
    <text evidence="4">Homotetramer.</text>
</comment>
<feature type="domain" description="Fumarase C C-terminal" evidence="6">
    <location>
        <begin position="402"/>
        <end position="454"/>
    </location>
</feature>
<feature type="binding site" description="in site B" evidence="4">
    <location>
        <begin position="124"/>
        <end position="127"/>
    </location>
    <ligand>
        <name>substrate</name>
    </ligand>
</feature>
<dbReference type="Gene3D" id="1.10.40.30">
    <property type="entry name" value="Fumarase/aspartase (C-terminal domain)"/>
    <property type="match status" value="1"/>
</dbReference>
<keyword evidence="3 4" id="KW-0456">Lyase</keyword>
<sequence length="458" mass="50487">MSSNYKIERDTLGNVKVPSDVLWGPQTERSRNNFKIGKRMPSQIIKALLQIKKSAAIVNAKDDILSSEKAHLIEQTINQLLAGDYQKEFPLVVFQTGSGTQTNMNVNEVISHLAKQINPNLPIHPNDDVNKSQSSNDTFPTAMMMVANQAINELLPVLKQLNRSLTKKEHEFKEVVKIGRTHLQDATPITFGQEISGWVSAIAHNIDFIQNNQAALLELPIGGTATGTGLNTPENYDVDMVKQLSKQLGQEFVVAPNKFQGLANHSGIAMMHGLLKNLAADLVKVGNDIRFLSSGPRAGYDELSIPSNEPGSSIMPGKVNPTQIEALTMVCAQVMGNDTTINFAESQGNFEMNVYKPVIINDFLESATILRQSIDSFTKRLIDGLTVNRKRMATLVDNSLMLVTALSPHIGYERSAKIAQNAQKNGLKLKEAAIKDGISESNFDRWVNAKRMTNINRK</sequence>
<proteinExistence type="inferred from homology"/>
<comment type="subcellular location">
    <subcellularLocation>
        <location evidence="4">Cytoplasm</location>
    </subcellularLocation>
</comment>
<dbReference type="InterPro" id="IPR018951">
    <property type="entry name" value="Fumarase_C_C"/>
</dbReference>
<protein>
    <recommendedName>
        <fullName evidence="4">Fumarate hydratase class II</fullName>
        <shortName evidence="4">Fumarase C</shortName>
        <ecNumber evidence="4">4.2.1.2</ecNumber>
    </recommendedName>
    <alternativeName>
        <fullName evidence="4">Aerobic fumarase</fullName>
    </alternativeName>
    <alternativeName>
        <fullName evidence="4">Iron-independent fumarase</fullName>
    </alternativeName>
</protein>
<dbReference type="Pfam" id="PF10415">
    <property type="entry name" value="FumaraseC_C"/>
    <property type="match status" value="1"/>
</dbReference>
<dbReference type="InterPro" id="IPR022761">
    <property type="entry name" value="Fumarate_lyase_N"/>
</dbReference>
<dbReference type="EC" id="4.2.1.2" evidence="4"/>
<dbReference type="InterPro" id="IPR008948">
    <property type="entry name" value="L-Aspartase-like"/>
</dbReference>
<dbReference type="FunFam" id="1.10.275.10:FF:000001">
    <property type="entry name" value="Fumarate hydratase, mitochondrial"/>
    <property type="match status" value="1"/>
</dbReference>
<dbReference type="InterPro" id="IPR005677">
    <property type="entry name" value="Fum_hydII"/>
</dbReference>
<evidence type="ECO:0000256" key="1">
    <source>
        <dbReference type="ARBA" id="ARBA00001494"/>
    </source>
</evidence>
<feature type="site" description="Important for catalytic activity" evidence="4">
    <location>
        <position position="325"/>
    </location>
</feature>
<dbReference type="SUPFAM" id="SSF48557">
    <property type="entry name" value="L-aspartase-like"/>
    <property type="match status" value="1"/>
</dbReference>
<organism evidence="7 8">
    <name type="scientific">Philodulcilactobacillus myokoensis</name>
    <dbReference type="NCBI Taxonomy" id="2929573"/>
    <lineage>
        <taxon>Bacteria</taxon>
        <taxon>Bacillati</taxon>
        <taxon>Bacillota</taxon>
        <taxon>Bacilli</taxon>
        <taxon>Lactobacillales</taxon>
        <taxon>Lactobacillaceae</taxon>
        <taxon>Philodulcilactobacillus</taxon>
    </lineage>
</organism>
<dbReference type="EMBL" id="BRPL01000002">
    <property type="protein sequence ID" value="GLB46426.1"/>
    <property type="molecule type" value="Genomic_DNA"/>
</dbReference>
<evidence type="ECO:0000256" key="4">
    <source>
        <dbReference type="HAMAP-Rule" id="MF_00743"/>
    </source>
</evidence>
<dbReference type="FunFam" id="1.10.40.30:FF:000002">
    <property type="entry name" value="Fumarate hydratase class II"/>
    <property type="match status" value="1"/>
</dbReference>
<evidence type="ECO:0000256" key="3">
    <source>
        <dbReference type="ARBA" id="ARBA00023239"/>
    </source>
</evidence>
<dbReference type="RefSeq" id="WP_286135887.1">
    <property type="nucleotide sequence ID" value="NZ_BRPL01000002.1"/>
</dbReference>
<dbReference type="InterPro" id="IPR000362">
    <property type="entry name" value="Fumarate_lyase_fam"/>
</dbReference>